<comment type="caution">
    <text evidence="2">The sequence shown here is derived from an EMBL/GenBank/DDBJ whole genome shotgun (WGS) entry which is preliminary data.</text>
</comment>
<evidence type="ECO:0000256" key="1">
    <source>
        <dbReference type="SAM" id="MobiDB-lite"/>
    </source>
</evidence>
<dbReference type="Proteomes" id="UP001371456">
    <property type="component" value="Unassembled WGS sequence"/>
</dbReference>
<name>A0AAN8U0Y5_SOLBU</name>
<feature type="region of interest" description="Disordered" evidence="1">
    <location>
        <begin position="28"/>
        <end position="52"/>
    </location>
</feature>
<evidence type="ECO:0000313" key="3">
    <source>
        <dbReference type="Proteomes" id="UP001371456"/>
    </source>
</evidence>
<sequence length="52" mass="6016">MYVSQRLENTNSRVVVDVSLVDSRQQLGDVNAHNSDENHRQHLVVGQRLNMR</sequence>
<gene>
    <name evidence="2" type="ORF">RDI58_007484</name>
</gene>
<keyword evidence="3" id="KW-1185">Reference proteome</keyword>
<organism evidence="2 3">
    <name type="scientific">Solanum bulbocastanum</name>
    <name type="common">Wild potato</name>
    <dbReference type="NCBI Taxonomy" id="147425"/>
    <lineage>
        <taxon>Eukaryota</taxon>
        <taxon>Viridiplantae</taxon>
        <taxon>Streptophyta</taxon>
        <taxon>Embryophyta</taxon>
        <taxon>Tracheophyta</taxon>
        <taxon>Spermatophyta</taxon>
        <taxon>Magnoliopsida</taxon>
        <taxon>eudicotyledons</taxon>
        <taxon>Gunneridae</taxon>
        <taxon>Pentapetalae</taxon>
        <taxon>asterids</taxon>
        <taxon>lamiids</taxon>
        <taxon>Solanales</taxon>
        <taxon>Solanaceae</taxon>
        <taxon>Solanoideae</taxon>
        <taxon>Solaneae</taxon>
        <taxon>Solanum</taxon>
    </lineage>
</organism>
<dbReference type="EMBL" id="JBANQN010000003">
    <property type="protein sequence ID" value="KAK6794031.1"/>
    <property type="molecule type" value="Genomic_DNA"/>
</dbReference>
<dbReference type="AlphaFoldDB" id="A0AAN8U0Y5"/>
<proteinExistence type="predicted"/>
<reference evidence="2 3" key="1">
    <citation type="submission" date="2024-02" db="EMBL/GenBank/DDBJ databases">
        <title>de novo genome assembly of Solanum bulbocastanum strain 11H21.</title>
        <authorList>
            <person name="Hosaka A.J."/>
        </authorList>
    </citation>
    <scope>NUCLEOTIDE SEQUENCE [LARGE SCALE GENOMIC DNA]</scope>
    <source>
        <tissue evidence="2">Young leaves</tissue>
    </source>
</reference>
<accession>A0AAN8U0Y5</accession>
<protein>
    <submittedName>
        <fullName evidence="2">Uncharacterized protein</fullName>
    </submittedName>
</protein>
<evidence type="ECO:0000313" key="2">
    <source>
        <dbReference type="EMBL" id="KAK6794031.1"/>
    </source>
</evidence>